<evidence type="ECO:0000256" key="1">
    <source>
        <dbReference type="ARBA" id="ARBA00010617"/>
    </source>
</evidence>
<dbReference type="PANTHER" id="PTHR46696">
    <property type="entry name" value="P450, PUTATIVE (EUROFUNG)-RELATED"/>
    <property type="match status" value="1"/>
</dbReference>
<keyword evidence="2" id="KW-0560">Oxidoreductase</keyword>
<keyword evidence="2" id="KW-0503">Monooxygenase</keyword>
<dbReference type="Proteomes" id="UP001235712">
    <property type="component" value="Unassembled WGS sequence"/>
</dbReference>
<dbReference type="PANTHER" id="PTHR46696:SF1">
    <property type="entry name" value="CYTOCHROME P450 YJIB-RELATED"/>
    <property type="match status" value="1"/>
</dbReference>
<accession>A0ABT9PAF8</accession>
<evidence type="ECO:0000313" key="4">
    <source>
        <dbReference type="Proteomes" id="UP001235712"/>
    </source>
</evidence>
<dbReference type="InterPro" id="IPR001128">
    <property type="entry name" value="Cyt_P450"/>
</dbReference>
<comment type="similarity">
    <text evidence="1 2">Belongs to the cytochrome P450 family.</text>
</comment>
<dbReference type="InterPro" id="IPR002397">
    <property type="entry name" value="Cyt_P450_B"/>
</dbReference>
<dbReference type="Pfam" id="PF00067">
    <property type="entry name" value="p450"/>
    <property type="match status" value="1"/>
</dbReference>
<keyword evidence="2" id="KW-0479">Metal-binding</keyword>
<protein>
    <submittedName>
        <fullName evidence="3">Cytochrome P450</fullName>
    </submittedName>
</protein>
<dbReference type="SUPFAM" id="SSF48264">
    <property type="entry name" value="Cytochrome P450"/>
    <property type="match status" value="1"/>
</dbReference>
<keyword evidence="4" id="KW-1185">Reference proteome</keyword>
<dbReference type="EMBL" id="JAUSQZ010000001">
    <property type="protein sequence ID" value="MDP9829660.1"/>
    <property type="molecule type" value="Genomic_DNA"/>
</dbReference>
<name>A0ABT9PAF8_9ACTN</name>
<keyword evidence="2" id="KW-0408">Iron</keyword>
<dbReference type="RefSeq" id="WP_307248041.1">
    <property type="nucleotide sequence ID" value="NZ_JAUSQZ010000001.1"/>
</dbReference>
<dbReference type="InterPro" id="IPR036396">
    <property type="entry name" value="Cyt_P450_sf"/>
</dbReference>
<sequence>MDGEPGRRPPEIDVDPFDERVLADPYPLDATIRDTAAVVRLRAHDVYGIARYQDVRAALQDWQTFRSGAGAGLVDFWAREPRRPLSVVLEADPPWHDAPRRILEDLLGPSTQRRMREEWTRAADELVDRVLPPGSGESREFDGFGDLARTFPLNVMGTALGIPEEGREHILEFSDFLLNGFGPRNELARAGRNQAPWLAEWVARNCERDVFTRGSLGDQIWSAADRRQILPAQALGLVRSIFAAGFNTTVHSLAAALHAFSTEPRQWELLRDDPALLRHAFDEVLRWASPIQTFFRTTAAPAVIDGLTIPPGSKVLLFLGAANRDPRRWKDPERFDLTRDPSGHLGFGFGVHQCVGQHLARLEAECLLAALRRRVRRLEPAGPPRRRLNNTVRAWESLPLRAELVSGVRTSAPGPG</sequence>
<keyword evidence="2" id="KW-0349">Heme</keyword>
<gene>
    <name evidence="3" type="ORF">J2S57_005409</name>
</gene>
<organism evidence="3 4">
    <name type="scientific">Kineosporia succinea</name>
    <dbReference type="NCBI Taxonomy" id="84632"/>
    <lineage>
        <taxon>Bacteria</taxon>
        <taxon>Bacillati</taxon>
        <taxon>Actinomycetota</taxon>
        <taxon>Actinomycetes</taxon>
        <taxon>Kineosporiales</taxon>
        <taxon>Kineosporiaceae</taxon>
        <taxon>Kineosporia</taxon>
    </lineage>
</organism>
<dbReference type="Gene3D" id="1.10.630.10">
    <property type="entry name" value="Cytochrome P450"/>
    <property type="match status" value="1"/>
</dbReference>
<evidence type="ECO:0000313" key="3">
    <source>
        <dbReference type="EMBL" id="MDP9829660.1"/>
    </source>
</evidence>
<dbReference type="PROSITE" id="PS00086">
    <property type="entry name" value="CYTOCHROME_P450"/>
    <property type="match status" value="1"/>
</dbReference>
<dbReference type="PRINTS" id="PR00359">
    <property type="entry name" value="BP450"/>
</dbReference>
<proteinExistence type="inferred from homology"/>
<dbReference type="InterPro" id="IPR017972">
    <property type="entry name" value="Cyt_P450_CS"/>
</dbReference>
<comment type="caution">
    <text evidence="3">The sequence shown here is derived from an EMBL/GenBank/DDBJ whole genome shotgun (WGS) entry which is preliminary data.</text>
</comment>
<evidence type="ECO:0000256" key="2">
    <source>
        <dbReference type="RuleBase" id="RU000461"/>
    </source>
</evidence>
<reference evidence="3 4" key="1">
    <citation type="submission" date="2023-07" db="EMBL/GenBank/DDBJ databases">
        <title>Sequencing the genomes of 1000 actinobacteria strains.</title>
        <authorList>
            <person name="Klenk H.-P."/>
        </authorList>
    </citation>
    <scope>NUCLEOTIDE SEQUENCE [LARGE SCALE GENOMIC DNA]</scope>
    <source>
        <strain evidence="3 4">DSM 44388</strain>
    </source>
</reference>